<feature type="transmembrane region" description="Helical" evidence="7">
    <location>
        <begin position="335"/>
        <end position="351"/>
    </location>
</feature>
<dbReference type="GO" id="GO:0022857">
    <property type="term" value="F:transmembrane transporter activity"/>
    <property type="evidence" value="ECO:0007669"/>
    <property type="project" value="TreeGrafter"/>
</dbReference>
<evidence type="ECO:0000256" key="1">
    <source>
        <dbReference type="ARBA" id="ARBA00004429"/>
    </source>
</evidence>
<feature type="transmembrane region" description="Helical" evidence="7">
    <location>
        <begin position="239"/>
        <end position="258"/>
    </location>
</feature>
<feature type="transmembrane region" description="Helical" evidence="7">
    <location>
        <begin position="357"/>
        <end position="378"/>
    </location>
</feature>
<feature type="transmembrane region" description="Helical" evidence="7">
    <location>
        <begin position="101"/>
        <end position="122"/>
    </location>
</feature>
<name>A0A317KUH3_9BACI</name>
<evidence type="ECO:0000256" key="4">
    <source>
        <dbReference type="ARBA" id="ARBA00022692"/>
    </source>
</evidence>
<keyword evidence="4 7" id="KW-0812">Transmembrane</keyword>
<feature type="transmembrane region" description="Helical" evidence="7">
    <location>
        <begin position="169"/>
        <end position="192"/>
    </location>
</feature>
<feature type="transmembrane region" description="Helical" evidence="7">
    <location>
        <begin position="46"/>
        <end position="65"/>
    </location>
</feature>
<dbReference type="EMBL" id="QGTD01000018">
    <property type="protein sequence ID" value="PWU67201.1"/>
    <property type="molecule type" value="Genomic_DNA"/>
</dbReference>
<dbReference type="RefSeq" id="WP_109985295.1">
    <property type="nucleotide sequence ID" value="NZ_QGTD01000018.1"/>
</dbReference>
<keyword evidence="2" id="KW-1003">Cell membrane</keyword>
<dbReference type="InterPro" id="IPR010656">
    <property type="entry name" value="DctM"/>
</dbReference>
<feature type="transmembrane region" description="Helical" evidence="7">
    <location>
        <begin position="77"/>
        <end position="95"/>
    </location>
</feature>
<keyword evidence="10" id="KW-1185">Reference proteome</keyword>
<dbReference type="OrthoDB" id="9785600at2"/>
<comment type="subcellular location">
    <subcellularLocation>
        <location evidence="1">Cell inner membrane</location>
        <topology evidence="1">Multi-pass membrane protein</topology>
    </subcellularLocation>
</comment>
<dbReference type="AlphaFoldDB" id="A0A317KUH3"/>
<comment type="caution">
    <text evidence="9">The sequence shown here is derived from an EMBL/GenBank/DDBJ whole genome shotgun (WGS) entry which is preliminary data.</text>
</comment>
<dbReference type="Pfam" id="PF06808">
    <property type="entry name" value="DctM"/>
    <property type="match status" value="1"/>
</dbReference>
<keyword evidence="5 7" id="KW-1133">Transmembrane helix</keyword>
<proteinExistence type="predicted"/>
<feature type="transmembrane region" description="Helical" evidence="7">
    <location>
        <begin position="134"/>
        <end position="157"/>
    </location>
</feature>
<dbReference type="PIRSF" id="PIRSF006066">
    <property type="entry name" value="HI0050"/>
    <property type="match status" value="1"/>
</dbReference>
<feature type="transmembrane region" description="Helical" evidence="7">
    <location>
        <begin position="270"/>
        <end position="291"/>
    </location>
</feature>
<sequence length="424" mass="44567">MIFVLLISLVILFLIGVPVAISLGLSSSLALLVAGDIPLLTLAQRAFVSLDSFPLLAIPLFILAGALMEYGGISQRLINLANAITGHVPGGLAIVTVVTTMFFAAISGSSVAATAALGAILIPAMTKRGYDKELASGVQAVSGTLGIIIPPSIPLILYGTAVGASIGDLFIAGMVPGVIIGIGLVITVYILAKKRNYLKEPKKSGKEIWKAFVEAIPAIIMPVIILGGIYSGIFTATEAAGVAVAYAFVISVFFYKAITRENIKEILTQASVTTSTIMFILATAGLFSWILTIENIPQQVAGIITSISDSPMIFLGIVVILLLLVGMFMETNASIIILAPILVPVAVELGLDPVHFGIVMIVTLAIGMVTPPLGLNLFVVSKIGNVRIDHLTKGLIPFYMAILICLIIITFIPSVTMSLVEWLK</sequence>
<evidence type="ECO:0000256" key="6">
    <source>
        <dbReference type="ARBA" id="ARBA00023136"/>
    </source>
</evidence>
<protein>
    <submittedName>
        <fullName evidence="9">C4-dicarboxylate ABC transporter permease</fullName>
    </submittedName>
</protein>
<evidence type="ECO:0000256" key="2">
    <source>
        <dbReference type="ARBA" id="ARBA00022475"/>
    </source>
</evidence>
<dbReference type="InterPro" id="IPR004681">
    <property type="entry name" value="TRAP_DctM"/>
</dbReference>
<feature type="transmembrane region" description="Helical" evidence="7">
    <location>
        <begin position="311"/>
        <end position="328"/>
    </location>
</feature>
<evidence type="ECO:0000256" key="3">
    <source>
        <dbReference type="ARBA" id="ARBA00022519"/>
    </source>
</evidence>
<keyword evidence="6 7" id="KW-0472">Membrane</keyword>
<feature type="transmembrane region" description="Helical" evidence="7">
    <location>
        <begin position="212"/>
        <end position="233"/>
    </location>
</feature>
<evidence type="ECO:0000313" key="10">
    <source>
        <dbReference type="Proteomes" id="UP000245624"/>
    </source>
</evidence>
<gene>
    <name evidence="9" type="ORF">DLJ74_16645</name>
</gene>
<dbReference type="NCBIfam" id="TIGR00786">
    <property type="entry name" value="dctM"/>
    <property type="match status" value="1"/>
</dbReference>
<keyword evidence="3" id="KW-0997">Cell inner membrane</keyword>
<evidence type="ECO:0000256" key="7">
    <source>
        <dbReference type="SAM" id="Phobius"/>
    </source>
</evidence>
<feature type="transmembrane region" description="Helical" evidence="7">
    <location>
        <begin position="398"/>
        <end position="420"/>
    </location>
</feature>
<evidence type="ECO:0000256" key="5">
    <source>
        <dbReference type="ARBA" id="ARBA00022989"/>
    </source>
</evidence>
<dbReference type="PANTHER" id="PTHR33362:SF3">
    <property type="entry name" value="SIALIC ACID TRAP TRANSPORTER PERMEASE PROTEIN SIAT"/>
    <property type="match status" value="1"/>
</dbReference>
<evidence type="ECO:0000313" key="9">
    <source>
        <dbReference type="EMBL" id="PWU67201.1"/>
    </source>
</evidence>
<accession>A0A317KUH3</accession>
<dbReference type="Proteomes" id="UP000245624">
    <property type="component" value="Unassembled WGS sequence"/>
</dbReference>
<feature type="domain" description="TRAP C4-dicarboxylate transport system permease DctM subunit" evidence="8">
    <location>
        <begin position="6"/>
        <end position="414"/>
    </location>
</feature>
<reference evidence="9 10" key="1">
    <citation type="submission" date="2018-05" db="EMBL/GenBank/DDBJ databases">
        <title>Genomic analysis of Gracilibacillus dipsosauri DD1 reveals novel features of a salt-tolerant amylase.</title>
        <authorList>
            <person name="Deutch C.E."/>
            <person name="Yang S."/>
        </authorList>
    </citation>
    <scope>NUCLEOTIDE SEQUENCE [LARGE SCALE GENOMIC DNA]</scope>
    <source>
        <strain evidence="9 10">DD1</strain>
    </source>
</reference>
<dbReference type="GO" id="GO:0005886">
    <property type="term" value="C:plasma membrane"/>
    <property type="evidence" value="ECO:0007669"/>
    <property type="project" value="UniProtKB-SubCell"/>
</dbReference>
<organism evidence="9 10">
    <name type="scientific">Gracilibacillus dipsosauri</name>
    <dbReference type="NCBI Taxonomy" id="178340"/>
    <lineage>
        <taxon>Bacteria</taxon>
        <taxon>Bacillati</taxon>
        <taxon>Bacillota</taxon>
        <taxon>Bacilli</taxon>
        <taxon>Bacillales</taxon>
        <taxon>Bacillaceae</taxon>
        <taxon>Gracilibacillus</taxon>
    </lineage>
</organism>
<dbReference type="PANTHER" id="PTHR33362">
    <property type="entry name" value="SIALIC ACID TRAP TRANSPORTER PERMEASE PROTEIN SIAT-RELATED"/>
    <property type="match status" value="1"/>
</dbReference>
<evidence type="ECO:0000259" key="8">
    <source>
        <dbReference type="Pfam" id="PF06808"/>
    </source>
</evidence>